<dbReference type="GO" id="GO:0009401">
    <property type="term" value="P:phosphoenolpyruvate-dependent sugar phosphotransferase system"/>
    <property type="evidence" value="ECO:0007669"/>
    <property type="project" value="UniProtKB-KW"/>
</dbReference>
<evidence type="ECO:0000313" key="12">
    <source>
        <dbReference type="Proteomes" id="UP000016895"/>
    </source>
</evidence>
<sequence>MGINLTRVDNRLLHGQVAVAWSHHAKANLIVIANDDVAEDAVQQNLMTMSAGNMGVRFFSIQKTIDVIHKASPEQHIILVVRTPQDVVRLVEGGLPLDDINIGNMHYSEGKKQIHVTVSVDDDDMTAFKRLKELGVHFAVQRMPHEEKLDIFELYEAYKG</sequence>
<name>U4KD82_9VIBR</name>
<dbReference type="AlphaFoldDB" id="U4KD82"/>
<dbReference type="InterPro" id="IPR018455">
    <property type="entry name" value="PTS_IIB_sorbose-sp_subgr"/>
</dbReference>
<reference evidence="11 12" key="1">
    <citation type="journal article" date="2013" name="ISME J.">
        <title>Comparative genomics of pathogenic lineages of Vibrio nigripulchritudo identifies virulence-associated traits.</title>
        <authorList>
            <person name="Goudenege D."/>
            <person name="Labreuche Y."/>
            <person name="Krin E."/>
            <person name="Ansquer D."/>
            <person name="Mangenot S."/>
            <person name="Calteau A."/>
            <person name="Medigue C."/>
            <person name="Mazel D."/>
            <person name="Polz M.F."/>
            <person name="Le Roux F."/>
        </authorList>
    </citation>
    <scope>NUCLEOTIDE SEQUENCE [LARGE SCALE GENOMIC DNA]</scope>
    <source>
        <strain evidence="12">SnF1</strain>
    </source>
</reference>
<dbReference type="InterPro" id="IPR004720">
    <property type="entry name" value="PTS_IIB_sorbose-sp"/>
</dbReference>
<feature type="active site" description="Pros-phosphohistidine intermediate; for EIIB activity" evidence="8">
    <location>
        <position position="14"/>
    </location>
</feature>
<gene>
    <name evidence="11" type="primary">manX</name>
    <name evidence="11" type="ORF">VIBNI_A2384</name>
</gene>
<dbReference type="NCBIfam" id="NF007288">
    <property type="entry name" value="PRK09756.1"/>
    <property type="match status" value="1"/>
</dbReference>
<dbReference type="EMBL" id="FO203526">
    <property type="protein sequence ID" value="CCO58452.1"/>
    <property type="molecule type" value="Genomic_DNA"/>
</dbReference>
<dbReference type="KEGG" id="vni:VIBNI_A2384"/>
<organism evidence="11 12">
    <name type="scientific">Vibrio nigripulchritudo</name>
    <dbReference type="NCBI Taxonomy" id="28173"/>
    <lineage>
        <taxon>Bacteria</taxon>
        <taxon>Pseudomonadati</taxon>
        <taxon>Pseudomonadota</taxon>
        <taxon>Gammaproteobacteria</taxon>
        <taxon>Vibrionales</taxon>
        <taxon>Vibrionaceae</taxon>
        <taxon>Vibrio</taxon>
    </lineage>
</organism>
<evidence type="ECO:0000256" key="2">
    <source>
        <dbReference type="ARBA" id="ARBA00022448"/>
    </source>
</evidence>
<dbReference type="Gene3D" id="3.40.35.10">
    <property type="entry name" value="Phosphotransferase system, sorbose subfamily IIB component"/>
    <property type="match status" value="1"/>
</dbReference>
<evidence type="ECO:0000256" key="3">
    <source>
        <dbReference type="ARBA" id="ARBA00022490"/>
    </source>
</evidence>
<dbReference type="GO" id="GO:0005737">
    <property type="term" value="C:cytoplasm"/>
    <property type="evidence" value="ECO:0007669"/>
    <property type="project" value="UniProtKB-SubCell"/>
</dbReference>
<dbReference type="CDD" id="cd00001">
    <property type="entry name" value="PTS_IIB_man"/>
    <property type="match status" value="1"/>
</dbReference>
<dbReference type="NCBIfam" id="NF008508">
    <property type="entry name" value="PRK11425.1"/>
    <property type="match status" value="1"/>
</dbReference>
<keyword evidence="4" id="KW-0762">Sugar transport</keyword>
<proteinExistence type="predicted"/>
<keyword evidence="3" id="KW-0963">Cytoplasm</keyword>
<evidence type="ECO:0000256" key="6">
    <source>
        <dbReference type="ARBA" id="ARBA00022683"/>
    </source>
</evidence>
<evidence type="ECO:0000256" key="4">
    <source>
        <dbReference type="ARBA" id="ARBA00022597"/>
    </source>
</evidence>
<dbReference type="Pfam" id="PF03830">
    <property type="entry name" value="PTSIIB_sorb"/>
    <property type="match status" value="1"/>
</dbReference>
<dbReference type="GO" id="GO:0008982">
    <property type="term" value="F:protein-N(PI)-phosphohistidine-sugar phosphotransferase activity"/>
    <property type="evidence" value="ECO:0007669"/>
    <property type="project" value="InterPro"/>
</dbReference>
<keyword evidence="5" id="KW-0808">Transferase</keyword>
<keyword evidence="7" id="KW-0418">Kinase</keyword>
<keyword evidence="2" id="KW-0813">Transport</keyword>
<dbReference type="RefSeq" id="WP_022551208.1">
    <property type="nucleotide sequence ID" value="NC_022528.1"/>
</dbReference>
<dbReference type="NCBIfam" id="TIGR00854">
    <property type="entry name" value="pts-sorbose"/>
    <property type="match status" value="1"/>
</dbReference>
<dbReference type="SUPFAM" id="SSF52728">
    <property type="entry name" value="PTS IIb component"/>
    <property type="match status" value="1"/>
</dbReference>
<evidence type="ECO:0000256" key="9">
    <source>
        <dbReference type="PIRSR" id="PIRSR618455-2"/>
    </source>
</evidence>
<comment type="subcellular location">
    <subcellularLocation>
        <location evidence="1">Cytoplasm</location>
    </subcellularLocation>
</comment>
<evidence type="ECO:0000313" key="11">
    <source>
        <dbReference type="EMBL" id="CCO58452.1"/>
    </source>
</evidence>
<keyword evidence="6" id="KW-0598">Phosphotransferase system</keyword>
<evidence type="ECO:0000256" key="1">
    <source>
        <dbReference type="ARBA" id="ARBA00004496"/>
    </source>
</evidence>
<evidence type="ECO:0000259" key="10">
    <source>
        <dbReference type="PROSITE" id="PS51101"/>
    </source>
</evidence>
<dbReference type="PROSITE" id="PS51101">
    <property type="entry name" value="PTS_EIIB_TYPE_4"/>
    <property type="match status" value="1"/>
</dbReference>
<feature type="domain" description="PTS EIIB type-4" evidence="10">
    <location>
        <begin position="1"/>
        <end position="160"/>
    </location>
</feature>
<protein>
    <submittedName>
        <fullName evidence="11">PTS permease for mannose subunit IIIMan C terminal domain</fullName>
    </submittedName>
</protein>
<evidence type="ECO:0000256" key="8">
    <source>
        <dbReference type="PIRSR" id="PIRSR618455-1"/>
    </source>
</evidence>
<dbReference type="InterPro" id="IPR036667">
    <property type="entry name" value="PTS_IIB_sorbose-sp_sf"/>
</dbReference>
<dbReference type="STRING" id="28173.VIBNI_A2384"/>
<dbReference type="GO" id="GO:0016301">
    <property type="term" value="F:kinase activity"/>
    <property type="evidence" value="ECO:0007669"/>
    <property type="project" value="UniProtKB-KW"/>
</dbReference>
<dbReference type="Proteomes" id="UP000016895">
    <property type="component" value="Chromosome 1"/>
</dbReference>
<keyword evidence="12" id="KW-1185">Reference proteome</keyword>
<feature type="modified residue" description="Phosphohistidine; by EIIA" evidence="9">
    <location>
        <position position="14"/>
    </location>
</feature>
<accession>U4KD82</accession>
<evidence type="ECO:0000256" key="5">
    <source>
        <dbReference type="ARBA" id="ARBA00022679"/>
    </source>
</evidence>
<evidence type="ECO:0000256" key="7">
    <source>
        <dbReference type="ARBA" id="ARBA00022777"/>
    </source>
</evidence>
<dbReference type="OrthoDB" id="7065728at2"/>
<dbReference type="PATRIC" id="fig|1260221.3.peg.2270"/>